<feature type="repeat" description="RCC1" evidence="2">
    <location>
        <begin position="96"/>
        <end position="162"/>
    </location>
</feature>
<dbReference type="InterPro" id="IPR051709">
    <property type="entry name" value="Ub-ligase/GTPase-reg"/>
</dbReference>
<keyword evidence="4" id="KW-1185">Reference proteome</keyword>
<comment type="caution">
    <text evidence="3">The sequence shown here is derived from an EMBL/GenBank/DDBJ whole genome shotgun (WGS) entry which is preliminary data.</text>
</comment>
<dbReference type="OMA" id="THCLTIT"/>
<dbReference type="SUPFAM" id="SSF50985">
    <property type="entry name" value="RCC1/BLIP-II"/>
    <property type="match status" value="1"/>
</dbReference>
<evidence type="ECO:0000256" key="1">
    <source>
        <dbReference type="ARBA" id="ARBA00022737"/>
    </source>
</evidence>
<dbReference type="AlphaFoldDB" id="A0A8J6CA52"/>
<evidence type="ECO:0000256" key="2">
    <source>
        <dbReference type="PROSITE-ProRule" id="PRU00235"/>
    </source>
</evidence>
<name>A0A8J6CA52_DIALT</name>
<evidence type="ECO:0000313" key="4">
    <source>
        <dbReference type="Proteomes" id="UP000751190"/>
    </source>
</evidence>
<accession>A0A8J6CA52</accession>
<dbReference type="OrthoDB" id="199121at2759"/>
<dbReference type="PANTHER" id="PTHR45622">
    <property type="entry name" value="UBIQUITIN-PROTEIN LIGASE E3A-RELATED"/>
    <property type="match status" value="1"/>
</dbReference>
<dbReference type="EMBL" id="JAGTXO010000006">
    <property type="protein sequence ID" value="KAG8467227.1"/>
    <property type="molecule type" value="Genomic_DNA"/>
</dbReference>
<dbReference type="PANTHER" id="PTHR45622:SF58">
    <property type="entry name" value="REGULATOR OF CHROMOSOME CONDENSATION DOMAIN-CONTAINING PROTEIN"/>
    <property type="match status" value="1"/>
</dbReference>
<dbReference type="InterPro" id="IPR000408">
    <property type="entry name" value="Reg_chr_condens"/>
</dbReference>
<gene>
    <name evidence="3" type="ORF">KFE25_000543</name>
</gene>
<organism evidence="3 4">
    <name type="scientific">Diacronema lutheri</name>
    <name type="common">Unicellular marine alga</name>
    <name type="synonym">Monochrysis lutheri</name>
    <dbReference type="NCBI Taxonomy" id="2081491"/>
    <lineage>
        <taxon>Eukaryota</taxon>
        <taxon>Haptista</taxon>
        <taxon>Haptophyta</taxon>
        <taxon>Pavlovophyceae</taxon>
        <taxon>Pavlovales</taxon>
        <taxon>Pavlovaceae</taxon>
        <taxon>Diacronema</taxon>
    </lineage>
</organism>
<keyword evidence="1" id="KW-0677">Repeat</keyword>
<evidence type="ECO:0000313" key="3">
    <source>
        <dbReference type="EMBL" id="KAG8467227.1"/>
    </source>
</evidence>
<proteinExistence type="predicted"/>
<dbReference type="PROSITE" id="PS50012">
    <property type="entry name" value="RCC1_3"/>
    <property type="match status" value="1"/>
</dbReference>
<dbReference type="InterPro" id="IPR009091">
    <property type="entry name" value="RCC1/BLIP-II"/>
</dbReference>
<reference evidence="3" key="1">
    <citation type="submission" date="2021-05" db="EMBL/GenBank/DDBJ databases">
        <title>The genome of the haptophyte Pavlova lutheri (Diacronema luteri, Pavlovales) - a model for lipid biosynthesis in eukaryotic algae.</title>
        <authorList>
            <person name="Hulatt C.J."/>
            <person name="Posewitz M.C."/>
        </authorList>
    </citation>
    <scope>NUCLEOTIDE SEQUENCE</scope>
    <source>
        <strain evidence="3">NIVA-4/92</strain>
    </source>
</reference>
<protein>
    <submittedName>
        <fullName evidence="3">Uncharacterized protein</fullName>
    </submittedName>
</protein>
<sequence>MASEPREFASAERSWEQLSCSETHCVALREGVAYTWPISRAGNRFGQLCRGTAARDVDVEATDASAAPVPFDGRVVAVAAGGRKDGGHTALVGEDGSVWMCGCDRWQQLGLSGAGGAGNAAGYTWRDGRIWQPTAQRVTALAGARVRAVALGADHSLALGENERDVYSWGRGEAGQLGDGKPFVRAPTFARELCAAAPSQRAHAIAALGDCSAVALRPAEVSSADSGPPASASPIFAFAGRCALVRSQLAAALGAAATVR</sequence>
<dbReference type="Proteomes" id="UP000751190">
    <property type="component" value="Unassembled WGS sequence"/>
</dbReference>
<dbReference type="Gene3D" id="2.130.10.30">
    <property type="entry name" value="Regulator of chromosome condensation 1/beta-lactamase-inhibitor protein II"/>
    <property type="match status" value="1"/>
</dbReference>
<dbReference type="Pfam" id="PF00415">
    <property type="entry name" value="RCC1"/>
    <property type="match status" value="1"/>
</dbReference>